<reference evidence="12" key="1">
    <citation type="submission" date="2016-10" db="EMBL/GenBank/DDBJ databases">
        <authorList>
            <person name="Varghese N."/>
            <person name="Submissions S."/>
        </authorList>
    </citation>
    <scope>NUCLEOTIDE SEQUENCE [LARGE SCALE GENOMIC DNA]</scope>
    <source>
        <strain evidence="12">CGMCC 1.4250</strain>
    </source>
</reference>
<dbReference type="PANTHER" id="PTHR10314">
    <property type="entry name" value="CYSTATHIONINE BETA-SYNTHASE"/>
    <property type="match status" value="1"/>
</dbReference>
<dbReference type="STRING" id="334253.SAMN04487943_101234"/>
<comment type="pathway">
    <text evidence="3">Siderophore biosynthesis.</text>
</comment>
<dbReference type="GO" id="GO:0016765">
    <property type="term" value="F:transferase activity, transferring alkyl or aryl (other than methyl) groups"/>
    <property type="evidence" value="ECO:0007669"/>
    <property type="project" value="UniProtKB-ARBA"/>
</dbReference>
<name>A0A1I4H7T2_9BACI</name>
<dbReference type="NCBIfam" id="TIGR03945">
    <property type="entry name" value="PLP_SbnA_fam"/>
    <property type="match status" value="1"/>
</dbReference>
<dbReference type="CDD" id="cd01561">
    <property type="entry name" value="CBS_like"/>
    <property type="match status" value="1"/>
</dbReference>
<evidence type="ECO:0000256" key="4">
    <source>
        <dbReference type="ARBA" id="ARBA00008519"/>
    </source>
</evidence>
<dbReference type="EC" id="2.5.1.140" evidence="6"/>
<dbReference type="Proteomes" id="UP000198565">
    <property type="component" value="Unassembled WGS sequence"/>
</dbReference>
<dbReference type="RefSeq" id="WP_091479926.1">
    <property type="nucleotide sequence ID" value="NZ_FOTR01000001.1"/>
</dbReference>
<comment type="similarity">
    <text evidence="4">Belongs to the cysteine synthase/cystathionine beta-synthase family. SbnA subfamily.</text>
</comment>
<evidence type="ECO:0000256" key="3">
    <source>
        <dbReference type="ARBA" id="ARBA00004924"/>
    </source>
</evidence>
<dbReference type="InterPro" id="IPR023927">
    <property type="entry name" value="SbnA"/>
</dbReference>
<evidence type="ECO:0000256" key="7">
    <source>
        <dbReference type="ARBA" id="ARBA00016985"/>
    </source>
</evidence>
<dbReference type="Gene3D" id="3.40.50.1100">
    <property type="match status" value="2"/>
</dbReference>
<comment type="subunit">
    <text evidence="5">Homodimer.</text>
</comment>
<dbReference type="AlphaFoldDB" id="A0A1I4H7T2"/>
<dbReference type="InterPro" id="IPR001216">
    <property type="entry name" value="P-phosphate_BS"/>
</dbReference>
<proteinExistence type="inferred from homology"/>
<keyword evidence="9" id="KW-0663">Pyridoxal phosphate</keyword>
<dbReference type="GO" id="GO:0006535">
    <property type="term" value="P:cysteine biosynthetic process from serine"/>
    <property type="evidence" value="ECO:0007669"/>
    <property type="project" value="InterPro"/>
</dbReference>
<dbReference type="Pfam" id="PF00291">
    <property type="entry name" value="PALP"/>
    <property type="match status" value="1"/>
</dbReference>
<comment type="cofactor">
    <cofactor evidence="1">
        <name>pyridoxal 5'-phosphate</name>
        <dbReference type="ChEBI" id="CHEBI:597326"/>
    </cofactor>
</comment>
<accession>A0A1I4H7T2</accession>
<feature type="domain" description="Tryptophan synthase beta chain-like PALP" evidence="10">
    <location>
        <begin position="9"/>
        <end position="294"/>
    </location>
</feature>
<dbReference type="PROSITE" id="PS00901">
    <property type="entry name" value="CYS_SYNTHASE"/>
    <property type="match status" value="1"/>
</dbReference>
<evidence type="ECO:0000256" key="6">
    <source>
        <dbReference type="ARBA" id="ARBA00012331"/>
    </source>
</evidence>
<gene>
    <name evidence="11" type="ORF">SAMN04487943_101234</name>
</gene>
<dbReference type="InterPro" id="IPR036052">
    <property type="entry name" value="TrpB-like_PALP_sf"/>
</dbReference>
<dbReference type="OrthoDB" id="9808024at2"/>
<sequence length="318" mass="35217">MRVYNNVLESVGATPMVRIKDDKLKNINLFAKLEGYNPTGSVKDRAASEMIKHLLNSGNINESTTIIESSSGNFGVALANYCSYYGLKFICVVDPKILPINEFIIKSVGGEIVKVDKADESGGYLISRIDKVKELVQEIENSYWINQYENPENANAYGRTVGKEICDQVELDYIFLGVSSGGTITGISRYVKERFPNSKIIAVDVKGSIIFGEKPSFRSIPGIGSSIIPPILAEAYIDDVVIVSEEESVEMCKDLLWKHNIFAGGSSGSVFAGVKKYFLNKKIGFKPNVVTLFADRGERYFESLYSEYMSKIITSVNQ</sequence>
<protein>
    <recommendedName>
        <fullName evidence="7">N-(2-amino-2-carboxyethyl)-L-glutamate synthase</fullName>
        <ecNumber evidence="6">2.5.1.140</ecNumber>
    </recommendedName>
</protein>
<dbReference type="SUPFAM" id="SSF53686">
    <property type="entry name" value="Tryptophan synthase beta subunit-like PLP-dependent enzymes"/>
    <property type="match status" value="1"/>
</dbReference>
<evidence type="ECO:0000256" key="8">
    <source>
        <dbReference type="ARBA" id="ARBA00022679"/>
    </source>
</evidence>
<keyword evidence="12" id="KW-1185">Reference proteome</keyword>
<dbReference type="EMBL" id="FOTR01000001">
    <property type="protein sequence ID" value="SFL37461.1"/>
    <property type="molecule type" value="Genomic_DNA"/>
</dbReference>
<evidence type="ECO:0000313" key="12">
    <source>
        <dbReference type="Proteomes" id="UP000198565"/>
    </source>
</evidence>
<evidence type="ECO:0000256" key="1">
    <source>
        <dbReference type="ARBA" id="ARBA00001933"/>
    </source>
</evidence>
<dbReference type="InterPro" id="IPR001926">
    <property type="entry name" value="TrpB-like_PALP"/>
</dbReference>
<keyword evidence="8" id="KW-0808">Transferase</keyword>
<evidence type="ECO:0000259" key="10">
    <source>
        <dbReference type="Pfam" id="PF00291"/>
    </source>
</evidence>
<evidence type="ECO:0000256" key="2">
    <source>
        <dbReference type="ARBA" id="ARBA00004056"/>
    </source>
</evidence>
<dbReference type="InterPro" id="IPR050214">
    <property type="entry name" value="Cys_Synth/Cystath_Beta-Synth"/>
</dbReference>
<organism evidence="11 12">
    <name type="scientific">Gracilibacillus orientalis</name>
    <dbReference type="NCBI Taxonomy" id="334253"/>
    <lineage>
        <taxon>Bacteria</taxon>
        <taxon>Bacillati</taxon>
        <taxon>Bacillota</taxon>
        <taxon>Bacilli</taxon>
        <taxon>Bacillales</taxon>
        <taxon>Bacillaceae</taxon>
        <taxon>Gracilibacillus</taxon>
    </lineage>
</organism>
<comment type="function">
    <text evidence="2">Catalyzes the synthesis of N-((2S)-2-amino-2-carboxyethyl)-L-glutamate (ACEGA) from O-phospho-L-serine and L-glutamate. Involved in the biosynthesis of L-2,3-diaminopropionic acid (L-Dap), a precursor of staphyloferrin B and antibiotics.</text>
</comment>
<evidence type="ECO:0000256" key="9">
    <source>
        <dbReference type="ARBA" id="ARBA00022898"/>
    </source>
</evidence>
<evidence type="ECO:0000256" key="5">
    <source>
        <dbReference type="ARBA" id="ARBA00011738"/>
    </source>
</evidence>
<evidence type="ECO:0000313" key="11">
    <source>
        <dbReference type="EMBL" id="SFL37461.1"/>
    </source>
</evidence>